<dbReference type="RefSeq" id="WP_134518644.1">
    <property type="nucleotide sequence ID" value="NZ_SOHE01000025.1"/>
</dbReference>
<reference evidence="1 2" key="1">
    <citation type="submission" date="2019-03" db="EMBL/GenBank/DDBJ databases">
        <title>Genomics of glacier-inhabiting Cryobacterium strains.</title>
        <authorList>
            <person name="Liu Q."/>
            <person name="Xin Y.-H."/>
        </authorList>
    </citation>
    <scope>NUCLEOTIDE SEQUENCE [LARGE SCALE GENOMIC DNA]</scope>
    <source>
        <strain evidence="1 2">Hh14</strain>
    </source>
</reference>
<evidence type="ECO:0000313" key="2">
    <source>
        <dbReference type="Proteomes" id="UP000297447"/>
    </source>
</evidence>
<dbReference type="AlphaFoldDB" id="A0A4R9A688"/>
<proteinExistence type="predicted"/>
<protein>
    <submittedName>
        <fullName evidence="1">Uncharacterized protein</fullName>
    </submittedName>
</protein>
<organism evidence="1 2">
    <name type="scientific">Cryobacterium frigoriphilum</name>
    <dbReference type="NCBI Taxonomy" id="1259150"/>
    <lineage>
        <taxon>Bacteria</taxon>
        <taxon>Bacillati</taxon>
        <taxon>Actinomycetota</taxon>
        <taxon>Actinomycetes</taxon>
        <taxon>Micrococcales</taxon>
        <taxon>Microbacteriaceae</taxon>
        <taxon>Cryobacterium</taxon>
    </lineage>
</organism>
<keyword evidence="2" id="KW-1185">Reference proteome</keyword>
<dbReference type="OrthoDB" id="3837983at2"/>
<accession>A0A4R9A688</accession>
<name>A0A4R9A688_9MICO</name>
<dbReference type="EMBL" id="SOHE01000025">
    <property type="protein sequence ID" value="TFD52933.1"/>
    <property type="molecule type" value="Genomic_DNA"/>
</dbReference>
<gene>
    <name evidence="1" type="ORF">E3T55_05840</name>
</gene>
<evidence type="ECO:0000313" key="1">
    <source>
        <dbReference type="EMBL" id="TFD52933.1"/>
    </source>
</evidence>
<sequence length="116" mass="12857">MSATCDTCEPAFIRTAAPPPHNVDVVGTINALASRVASGRMRYLRGDVPLMDMLDLARSELKFTIVSFMQCEDCGAVKFWGLCIRGAPIYKTVGAERPALYQWDPVPPRQSWARQP</sequence>
<comment type="caution">
    <text evidence="1">The sequence shown here is derived from an EMBL/GenBank/DDBJ whole genome shotgun (WGS) entry which is preliminary data.</text>
</comment>
<dbReference type="Proteomes" id="UP000297447">
    <property type="component" value="Unassembled WGS sequence"/>
</dbReference>